<dbReference type="PANTHER" id="PTHR34703:SF1">
    <property type="entry name" value="ANTIPORTER SUBUNIT MNHG2-RELATED"/>
    <property type="match status" value="1"/>
</dbReference>
<dbReference type="Proteomes" id="UP000077339">
    <property type="component" value="Unassembled WGS sequence"/>
</dbReference>
<sequence length="110" mass="11741">MMEIIGYTLITIGSLFYLLGGLGVLRMPDVYNRLQAGTKATTLGSFSLILGVGFVHPEWLLKTIVIVTFIAITNPVGSSALARASLKSGVKPDPRTDTGEYLPDEGGAER</sequence>
<organism evidence="3 4">
    <name type="scientific">Kosmotoga arenicorallina S304</name>
    <dbReference type="NCBI Taxonomy" id="1453497"/>
    <lineage>
        <taxon>Bacteria</taxon>
        <taxon>Thermotogati</taxon>
        <taxon>Thermotogota</taxon>
        <taxon>Thermotogae</taxon>
        <taxon>Kosmotogales</taxon>
        <taxon>Kosmotogaceae</taxon>
        <taxon>Kosmotoga</taxon>
    </lineage>
</organism>
<dbReference type="STRING" id="1453497.AT15_04300"/>
<evidence type="ECO:0000256" key="1">
    <source>
        <dbReference type="SAM" id="MobiDB-lite"/>
    </source>
</evidence>
<feature type="region of interest" description="Disordered" evidence="1">
    <location>
        <begin position="85"/>
        <end position="110"/>
    </location>
</feature>
<keyword evidence="4" id="KW-1185">Reference proteome</keyword>
<dbReference type="PATRIC" id="fig|1453497.3.peg.855"/>
<comment type="caution">
    <text evidence="3">The sequence shown here is derived from an EMBL/GenBank/DDBJ whole genome shotgun (WGS) entry which is preliminary data.</text>
</comment>
<accession>A0A176JXI1</accession>
<name>A0A176JXI1_9BACT</name>
<evidence type="ECO:0000256" key="2">
    <source>
        <dbReference type="SAM" id="Phobius"/>
    </source>
</evidence>
<keyword evidence="2" id="KW-0472">Membrane</keyword>
<dbReference type="AlphaFoldDB" id="A0A176JXI1"/>
<dbReference type="GO" id="GO:0015385">
    <property type="term" value="F:sodium:proton antiporter activity"/>
    <property type="evidence" value="ECO:0007669"/>
    <property type="project" value="TreeGrafter"/>
</dbReference>
<dbReference type="Pfam" id="PF03334">
    <property type="entry name" value="PhaG_MnhG_YufB"/>
    <property type="match status" value="1"/>
</dbReference>
<dbReference type="InterPro" id="IPR005133">
    <property type="entry name" value="PhaG_MnhG_YufB"/>
</dbReference>
<feature type="transmembrane region" description="Helical" evidence="2">
    <location>
        <begin position="6"/>
        <end position="25"/>
    </location>
</feature>
<evidence type="ECO:0000313" key="3">
    <source>
        <dbReference type="EMBL" id="OAA28428.1"/>
    </source>
</evidence>
<gene>
    <name evidence="3" type="ORF">AT15_04300</name>
</gene>
<reference evidence="3 4" key="1">
    <citation type="submission" date="2014-02" db="EMBL/GenBank/DDBJ databases">
        <title>Kosmotoga genome sequencing.</title>
        <authorList>
            <person name="Pollo S.M."/>
            <person name="Charchuk R."/>
            <person name="Nesbo C.L."/>
        </authorList>
    </citation>
    <scope>NUCLEOTIDE SEQUENCE [LARGE SCALE GENOMIC DNA]</scope>
    <source>
        <strain evidence="3 4">S304</strain>
    </source>
</reference>
<dbReference type="PANTHER" id="PTHR34703">
    <property type="entry name" value="ANTIPORTER SUBUNIT MNHG2-RELATED"/>
    <property type="match status" value="1"/>
</dbReference>
<keyword evidence="2" id="KW-1133">Transmembrane helix</keyword>
<proteinExistence type="predicted"/>
<keyword evidence="2" id="KW-0812">Transmembrane</keyword>
<evidence type="ECO:0000313" key="4">
    <source>
        <dbReference type="Proteomes" id="UP000077339"/>
    </source>
</evidence>
<dbReference type="NCBIfam" id="TIGR01300">
    <property type="entry name" value="CPA3_mnhG_phaG"/>
    <property type="match status" value="1"/>
</dbReference>
<protein>
    <submittedName>
        <fullName evidence="3">Cation:proton antiporter</fullName>
    </submittedName>
</protein>
<dbReference type="EMBL" id="JFHK01000022">
    <property type="protein sequence ID" value="OAA28428.1"/>
    <property type="molecule type" value="Genomic_DNA"/>
</dbReference>
<dbReference type="NCBIfam" id="NF009314">
    <property type="entry name" value="PRK12674.1-2"/>
    <property type="match status" value="1"/>
</dbReference>